<sequence>MFSTCGAPFRFSVAFIIFNGNFNLPQHPLASFADCRAEGGDGIGRVKIKDAQKILMLKVFVGFQPAAGHEDVDHADGGGVSELCSDVEFIIFL</sequence>
<organism evidence="1">
    <name type="scientific">bioreactor metagenome</name>
    <dbReference type="NCBI Taxonomy" id="1076179"/>
    <lineage>
        <taxon>unclassified sequences</taxon>
        <taxon>metagenomes</taxon>
        <taxon>ecological metagenomes</taxon>
    </lineage>
</organism>
<comment type="caution">
    <text evidence="1">The sequence shown here is derived from an EMBL/GenBank/DDBJ whole genome shotgun (WGS) entry which is preliminary data.</text>
</comment>
<accession>A0A645IRZ8</accession>
<dbReference type="EMBL" id="VSSQ01120884">
    <property type="protein sequence ID" value="MPN53602.1"/>
    <property type="molecule type" value="Genomic_DNA"/>
</dbReference>
<dbReference type="AlphaFoldDB" id="A0A645IRZ8"/>
<reference evidence="1" key="1">
    <citation type="submission" date="2019-08" db="EMBL/GenBank/DDBJ databases">
        <authorList>
            <person name="Kucharzyk K."/>
            <person name="Murdoch R.W."/>
            <person name="Higgins S."/>
            <person name="Loffler F."/>
        </authorList>
    </citation>
    <scope>NUCLEOTIDE SEQUENCE</scope>
</reference>
<evidence type="ECO:0000313" key="1">
    <source>
        <dbReference type="EMBL" id="MPN53602.1"/>
    </source>
</evidence>
<proteinExistence type="predicted"/>
<name>A0A645IRZ8_9ZZZZ</name>
<protein>
    <submittedName>
        <fullName evidence="1">Uncharacterized protein</fullName>
    </submittedName>
</protein>
<gene>
    <name evidence="1" type="ORF">SDC9_201266</name>
</gene>